<sequence>MPPWRAIQVAQAAQLALAEDIRNLTARLRDLEEAQRRGIEMAEVSDGEQEPPEEELTAEVEEETPEERLIRAIMKVNTKPKMEVPMYEGNLNVEELIDWIKALDKYFDFEGIVEDDRKVKFSMTRLHKHAALWWDGVQEERKRKGKAKIKSWDRMVAKMKGKFIPRDYEVNLFKKLQNLRQKELSVKEYTEEFYRLTIRSGHIEEDLEKVARYINGLRFNIQDEISLLTPKTIEEAYQIALKAEEKIARRQNTVSRGRGRSFRGRGAPSDRRQLQTSAEEGSSSSSTQNTRGGSPFRGRRPYQGYQRGRGRFLGKCFRCNKYAGHRSYECPENPQNSHGKNMYIASNEEQGGELDVAPKLENIPEDGESLLMKRVLLKPNKEAMEPPQRKSLFRTRCKSKGKCCKVVIDSGSTDNLVSVEMVEKLGLKREPHPTPYKVSWLQKGHQLLVNEQCKVEFQIGAYKDQVMCDIMPMDVCHILLGRPWQFDNKAIHDGRKNTYTFKKDGVEHTLIPLKEENDTAESSSKVMMVSGKEFLQSMKKEEVSFAVIGKLKSVVTNTQLSDLPLEVQEMLNEYVDIVVDELPNELPPVRSISHHIDLIPGASLPNKAAYRMTPRENEEIKQQVQELLDKGLIRESLSPCAVPTVLSPKKDGTWRMCTDSRTINKITIRYRFPLPRIDDLLDCLSGSVYFSKIDLKSGYHQIRIREGDEWKTTFKTNDGLYEWLVMPFGLTNAPSTFMRLMNEVLKSFT</sequence>
<feature type="domain" description="Reverse transcriptase" evidence="2">
    <location>
        <begin position="648"/>
        <end position="748"/>
    </location>
</feature>
<dbReference type="InterPro" id="IPR043128">
    <property type="entry name" value="Rev_trsase/Diguanyl_cyclase"/>
</dbReference>
<dbReference type="CDD" id="cd01647">
    <property type="entry name" value="RT_LTR"/>
    <property type="match status" value="1"/>
</dbReference>
<dbReference type="Gene3D" id="3.30.70.270">
    <property type="match status" value="1"/>
</dbReference>
<feature type="compositionally biased region" description="Acidic residues" evidence="1">
    <location>
        <begin position="43"/>
        <end position="62"/>
    </location>
</feature>
<evidence type="ECO:0000259" key="2">
    <source>
        <dbReference type="Pfam" id="PF00078"/>
    </source>
</evidence>
<dbReference type="SUPFAM" id="SSF56672">
    <property type="entry name" value="DNA/RNA polymerases"/>
    <property type="match status" value="1"/>
</dbReference>
<dbReference type="Pfam" id="PF00078">
    <property type="entry name" value="RVT_1"/>
    <property type="match status" value="1"/>
</dbReference>
<evidence type="ECO:0008006" key="6">
    <source>
        <dbReference type="Google" id="ProtNLM"/>
    </source>
</evidence>
<feature type="region of interest" description="Disordered" evidence="1">
    <location>
        <begin position="37"/>
        <end position="62"/>
    </location>
</feature>
<reference evidence="4 5" key="1">
    <citation type="journal article" date="2021" name="Nat. Plants">
        <title>The Taxus genome provides insights into paclitaxel biosynthesis.</title>
        <authorList>
            <person name="Xiong X."/>
            <person name="Gou J."/>
            <person name="Liao Q."/>
            <person name="Li Y."/>
            <person name="Zhou Q."/>
            <person name="Bi G."/>
            <person name="Li C."/>
            <person name="Du R."/>
            <person name="Wang X."/>
            <person name="Sun T."/>
            <person name="Guo L."/>
            <person name="Liang H."/>
            <person name="Lu P."/>
            <person name="Wu Y."/>
            <person name="Zhang Z."/>
            <person name="Ro D.K."/>
            <person name="Shang Y."/>
            <person name="Huang S."/>
            <person name="Yan J."/>
        </authorList>
    </citation>
    <scope>NUCLEOTIDE SEQUENCE [LARGE SCALE GENOMIC DNA]</scope>
    <source>
        <strain evidence="4">Ta-2019</strain>
    </source>
</reference>
<comment type="caution">
    <text evidence="4">The sequence shown here is derived from an EMBL/GenBank/DDBJ whole genome shotgun (WGS) entry which is preliminary data.</text>
</comment>
<dbReference type="Proteomes" id="UP000824469">
    <property type="component" value="Unassembled WGS sequence"/>
</dbReference>
<feature type="region of interest" description="Disordered" evidence="1">
    <location>
        <begin position="251"/>
        <end position="306"/>
    </location>
</feature>
<dbReference type="AlphaFoldDB" id="A0AA38C7C2"/>
<evidence type="ECO:0000259" key="3">
    <source>
        <dbReference type="Pfam" id="PF19259"/>
    </source>
</evidence>
<organism evidence="4 5">
    <name type="scientific">Taxus chinensis</name>
    <name type="common">Chinese yew</name>
    <name type="synonym">Taxus wallichiana var. chinensis</name>
    <dbReference type="NCBI Taxonomy" id="29808"/>
    <lineage>
        <taxon>Eukaryota</taxon>
        <taxon>Viridiplantae</taxon>
        <taxon>Streptophyta</taxon>
        <taxon>Embryophyta</taxon>
        <taxon>Tracheophyta</taxon>
        <taxon>Spermatophyta</taxon>
        <taxon>Pinopsida</taxon>
        <taxon>Pinidae</taxon>
        <taxon>Conifers II</taxon>
        <taxon>Cupressales</taxon>
        <taxon>Taxaceae</taxon>
        <taxon>Taxus</taxon>
    </lineage>
</organism>
<dbReference type="SUPFAM" id="SSF50630">
    <property type="entry name" value="Acid proteases"/>
    <property type="match status" value="1"/>
</dbReference>
<dbReference type="InterPro" id="IPR000477">
    <property type="entry name" value="RT_dom"/>
</dbReference>
<dbReference type="InterPro" id="IPR045358">
    <property type="entry name" value="Ty3_capsid"/>
</dbReference>
<dbReference type="PANTHER" id="PTHR35046:SF21">
    <property type="entry name" value="RETROTRANSPOSON GAG DOMAIN-CONTAINING PROTEIN-RELATED"/>
    <property type="match status" value="1"/>
</dbReference>
<keyword evidence="5" id="KW-1185">Reference proteome</keyword>
<feature type="compositionally biased region" description="Polar residues" evidence="1">
    <location>
        <begin position="274"/>
        <end position="292"/>
    </location>
</feature>
<dbReference type="Gene3D" id="3.10.10.10">
    <property type="entry name" value="HIV Type 1 Reverse Transcriptase, subunit A, domain 1"/>
    <property type="match status" value="1"/>
</dbReference>
<evidence type="ECO:0000313" key="4">
    <source>
        <dbReference type="EMBL" id="KAH9292214.1"/>
    </source>
</evidence>
<accession>A0AA38C7C2</accession>
<feature type="non-terminal residue" evidence="4">
    <location>
        <position position="749"/>
    </location>
</feature>
<dbReference type="OMA" id="QCERTSH"/>
<dbReference type="CDD" id="cd00303">
    <property type="entry name" value="retropepsin_like"/>
    <property type="match status" value="1"/>
</dbReference>
<protein>
    <recommendedName>
        <fullName evidence="6">Reverse transcriptase domain-containing protein</fullName>
    </recommendedName>
</protein>
<dbReference type="PANTHER" id="PTHR35046">
    <property type="entry name" value="ZINC KNUCKLE (CCHC-TYPE) FAMILY PROTEIN"/>
    <property type="match status" value="1"/>
</dbReference>
<evidence type="ECO:0000256" key="1">
    <source>
        <dbReference type="SAM" id="MobiDB-lite"/>
    </source>
</evidence>
<evidence type="ECO:0000313" key="5">
    <source>
        <dbReference type="Proteomes" id="UP000824469"/>
    </source>
</evidence>
<feature type="domain" description="Ty3 transposon capsid-like protein" evidence="3">
    <location>
        <begin position="83"/>
        <end position="247"/>
    </location>
</feature>
<dbReference type="Pfam" id="PF19259">
    <property type="entry name" value="Ty3_capsid"/>
    <property type="match status" value="1"/>
</dbReference>
<dbReference type="InterPro" id="IPR043502">
    <property type="entry name" value="DNA/RNA_pol_sf"/>
</dbReference>
<dbReference type="EMBL" id="JAHRHJ020003222">
    <property type="protein sequence ID" value="KAH9292214.1"/>
    <property type="molecule type" value="Genomic_DNA"/>
</dbReference>
<dbReference type="InterPro" id="IPR021109">
    <property type="entry name" value="Peptidase_aspartic_dom_sf"/>
</dbReference>
<name>A0AA38C7C2_TAXCH</name>
<gene>
    <name evidence="4" type="ORF">KI387_042602</name>
</gene>
<dbReference type="Gene3D" id="2.40.70.10">
    <property type="entry name" value="Acid Proteases"/>
    <property type="match status" value="1"/>
</dbReference>
<proteinExistence type="predicted"/>